<dbReference type="Proteomes" id="UP001596074">
    <property type="component" value="Unassembled WGS sequence"/>
</dbReference>
<dbReference type="CDD" id="cd11033">
    <property type="entry name" value="CYP142-like"/>
    <property type="match status" value="1"/>
</dbReference>
<reference evidence="3" key="1">
    <citation type="journal article" date="2019" name="Int. J. Syst. Evol. Microbiol.">
        <title>The Global Catalogue of Microorganisms (GCM) 10K type strain sequencing project: providing services to taxonomists for standard genome sequencing and annotation.</title>
        <authorList>
            <consortium name="The Broad Institute Genomics Platform"/>
            <consortium name="The Broad Institute Genome Sequencing Center for Infectious Disease"/>
            <person name="Wu L."/>
            <person name="Ma J."/>
        </authorList>
    </citation>
    <scope>NUCLEOTIDE SEQUENCE [LARGE SCALE GENOMIC DNA]</scope>
    <source>
        <strain evidence="3">KCTC 42087</strain>
    </source>
</reference>
<evidence type="ECO:0000313" key="2">
    <source>
        <dbReference type="EMBL" id="MFC5746894.1"/>
    </source>
</evidence>
<dbReference type="InterPro" id="IPR001128">
    <property type="entry name" value="Cyt_P450"/>
</dbReference>
<dbReference type="InterPro" id="IPR036396">
    <property type="entry name" value="Cyt_P450_sf"/>
</dbReference>
<dbReference type="PANTHER" id="PTHR46696">
    <property type="entry name" value="P450, PUTATIVE (EUROFUNG)-RELATED"/>
    <property type="match status" value="1"/>
</dbReference>
<dbReference type="Gene3D" id="1.10.630.10">
    <property type="entry name" value="Cytochrome P450"/>
    <property type="match status" value="1"/>
</dbReference>
<evidence type="ECO:0000313" key="3">
    <source>
        <dbReference type="Proteomes" id="UP001596074"/>
    </source>
</evidence>
<evidence type="ECO:0000256" key="1">
    <source>
        <dbReference type="ARBA" id="ARBA00010617"/>
    </source>
</evidence>
<proteinExistence type="inferred from homology"/>
<dbReference type="PANTHER" id="PTHR46696:SF4">
    <property type="entry name" value="BIOTIN BIOSYNTHESIS CYTOCHROME P450"/>
    <property type="match status" value="1"/>
</dbReference>
<dbReference type="RefSeq" id="WP_378282511.1">
    <property type="nucleotide sequence ID" value="NZ_JBHSON010000017.1"/>
</dbReference>
<comment type="caution">
    <text evidence="2">The sequence shown here is derived from an EMBL/GenBank/DDBJ whole genome shotgun (WGS) entry which is preliminary data.</text>
</comment>
<comment type="similarity">
    <text evidence="1">Belongs to the cytochrome P450 family.</text>
</comment>
<accession>A0ABW0ZYP4</accession>
<dbReference type="PRINTS" id="PR00359">
    <property type="entry name" value="BP450"/>
</dbReference>
<name>A0ABW0ZYP4_9ACTN</name>
<keyword evidence="3" id="KW-1185">Reference proteome</keyword>
<dbReference type="SUPFAM" id="SSF48264">
    <property type="entry name" value="Cytochrome P450"/>
    <property type="match status" value="1"/>
</dbReference>
<dbReference type="Pfam" id="PF00067">
    <property type="entry name" value="p450"/>
    <property type="match status" value="1"/>
</dbReference>
<gene>
    <name evidence="2" type="ORF">ACFPZN_14805</name>
</gene>
<organism evidence="2 3">
    <name type="scientific">Actinomadura rugatobispora</name>
    <dbReference type="NCBI Taxonomy" id="1994"/>
    <lineage>
        <taxon>Bacteria</taxon>
        <taxon>Bacillati</taxon>
        <taxon>Actinomycetota</taxon>
        <taxon>Actinomycetes</taxon>
        <taxon>Streptosporangiales</taxon>
        <taxon>Thermomonosporaceae</taxon>
        <taxon>Actinomadura</taxon>
    </lineage>
</organism>
<protein>
    <submittedName>
        <fullName evidence="2">Cytochrome P450</fullName>
    </submittedName>
</protein>
<sequence>MTSLVPESVTVPEHFDPSCPDLMAERVPLEEFAALRRTARPWWNAQPRGRTGFDDGGFWVVSKHAHVKEISRDHERFSAAANGSVIRFNGSFTPEELAVQRANLLINMDAPQHATLRRIVSRGFTPRVVEGLRDALRERAGRIVAEARRDGGGGAFDFVTRIAAELPLQAIAELMGVPQEDRGRLFAWSNRMLGYDDPEYDADPTGSAAEIIGYSMDLAERRRACPAHDIVTRLVQADVRDGGDGARGLTDDEFGYFMIVLAVAGNETTRNAITHGMIAFLDDPGQWELFRAERPETTADEVVRWSTPVTAFQRTAVRDTELGGAEIRAGDRLAMYYSSANFDEEVFERPERFDITRSPNPHLGFGGTGAHYCIGASLARLEIGLMFEAIADELPGIRRAGEPRRLRSAWINGIKELPVRCG</sequence>
<dbReference type="EMBL" id="JBHSON010000017">
    <property type="protein sequence ID" value="MFC5746894.1"/>
    <property type="molecule type" value="Genomic_DNA"/>
</dbReference>
<dbReference type="InterPro" id="IPR002397">
    <property type="entry name" value="Cyt_P450_B"/>
</dbReference>